<comment type="caution">
    <text evidence="3">The sequence shown here is derived from an EMBL/GenBank/DDBJ whole genome shotgun (WGS) entry which is preliminary data.</text>
</comment>
<dbReference type="GO" id="GO:0002161">
    <property type="term" value="F:aminoacyl-tRNA deacylase activity"/>
    <property type="evidence" value="ECO:0007669"/>
    <property type="project" value="InterPro"/>
</dbReference>
<gene>
    <name evidence="3" type="ORF">BBG48_008130</name>
    <name evidence="4" type="ORF">FL857_07190</name>
</gene>
<dbReference type="PANTHER" id="PTHR31423">
    <property type="entry name" value="YBAK DOMAIN-CONTAINING PROTEIN"/>
    <property type="match status" value="1"/>
</dbReference>
<evidence type="ECO:0000313" key="4">
    <source>
        <dbReference type="EMBL" id="TRW25582.1"/>
    </source>
</evidence>
<evidence type="ECO:0000313" key="5">
    <source>
        <dbReference type="Proteomes" id="UP000093352"/>
    </source>
</evidence>
<accession>A0A371IK26</accession>
<keyword evidence="3" id="KW-0436">Ligase</keyword>
<evidence type="ECO:0000256" key="1">
    <source>
        <dbReference type="ARBA" id="ARBA00010201"/>
    </source>
</evidence>
<protein>
    <submittedName>
        <fullName evidence="3">Prolyl-tRNA synthetase associated domain-containing protein</fullName>
    </submittedName>
</protein>
<evidence type="ECO:0000313" key="6">
    <source>
        <dbReference type="Proteomes" id="UP000319424"/>
    </source>
</evidence>
<dbReference type="SUPFAM" id="SSF55826">
    <property type="entry name" value="YbaK/ProRS associated domain"/>
    <property type="match status" value="1"/>
</dbReference>
<dbReference type="RefSeq" id="WP_068912987.1">
    <property type="nucleotide sequence ID" value="NZ_MBEW02000019.1"/>
</dbReference>
<evidence type="ECO:0000313" key="3">
    <source>
        <dbReference type="EMBL" id="RDY20852.1"/>
    </source>
</evidence>
<reference evidence="3 5" key="1">
    <citation type="journal article" date="2016" name="Genome Announc.">
        <title>Draft Genome Sequence of Criibacterium bergeronii gen. nov., sp. nov., Strain CCRI-22567T, Isolated from a Vaginal Sample from a Woman with Bacterial Vaginosis.</title>
        <authorList>
            <person name="Maheux A.F."/>
            <person name="Berube E."/>
            <person name="Boudreau D.K."/>
            <person name="Raymond F."/>
            <person name="Corbeil J."/>
            <person name="Roy P.H."/>
            <person name="Boissinot M."/>
            <person name="Omar R.F."/>
        </authorList>
    </citation>
    <scope>NUCLEOTIDE SEQUENCE [LARGE SCALE GENOMIC DNA]</scope>
    <source>
        <strain evidence="3 5">CCRI-22567</strain>
    </source>
</reference>
<dbReference type="PANTHER" id="PTHR31423:SF3">
    <property type="entry name" value="PROLYL-TRNA SYNTHETASE ASSOCIATED DOMAIN-CONTAINING PROTEIN 1-RELATED"/>
    <property type="match status" value="1"/>
</dbReference>
<dbReference type="AlphaFoldDB" id="A0A371IK26"/>
<dbReference type="Pfam" id="PF04073">
    <property type="entry name" value="tRNA_edit"/>
    <property type="match status" value="1"/>
</dbReference>
<proteinExistence type="inferred from homology"/>
<evidence type="ECO:0000259" key="2">
    <source>
        <dbReference type="Pfam" id="PF04073"/>
    </source>
</evidence>
<dbReference type="EMBL" id="VJXW01000009">
    <property type="protein sequence ID" value="TRW25582.1"/>
    <property type="molecule type" value="Genomic_DNA"/>
</dbReference>
<dbReference type="InterPro" id="IPR007214">
    <property type="entry name" value="YbaK/aa-tRNA-synth-assoc-dom"/>
</dbReference>
<reference evidence="3" key="2">
    <citation type="submission" date="2018-07" db="EMBL/GenBank/DDBJ databases">
        <authorList>
            <person name="Quirk P.G."/>
            <person name="Krulwich T.A."/>
        </authorList>
    </citation>
    <scope>NUCLEOTIDE SEQUENCE</scope>
    <source>
        <strain evidence="3">CCRI-22567</strain>
    </source>
</reference>
<dbReference type="OrthoDB" id="9798587at2"/>
<dbReference type="Gene3D" id="3.90.960.10">
    <property type="entry name" value="YbaK/aminoacyl-tRNA synthetase-associated domain"/>
    <property type="match status" value="1"/>
</dbReference>
<organism evidence="3 5">
    <name type="scientific">Criibacterium bergeronii</name>
    <dbReference type="NCBI Taxonomy" id="1871336"/>
    <lineage>
        <taxon>Bacteria</taxon>
        <taxon>Bacillati</taxon>
        <taxon>Bacillota</taxon>
        <taxon>Clostridia</taxon>
        <taxon>Peptostreptococcales</taxon>
        <taxon>Filifactoraceae</taxon>
        <taxon>Criibacterium</taxon>
    </lineage>
</organism>
<dbReference type="Proteomes" id="UP000093352">
    <property type="component" value="Unassembled WGS sequence"/>
</dbReference>
<reference evidence="4 6" key="3">
    <citation type="submission" date="2019-07" db="EMBL/GenBank/DDBJ databases">
        <title>Criibacterium bergeronii gen. nov., sp. nov. isolated from human clinical samples.</title>
        <authorList>
            <person name="Maheux A.F."/>
            <person name="Boudreau D.K."/>
            <person name="Berube E."/>
            <person name="Brodeur S."/>
            <person name="Bernard K.A."/>
            <person name="Abed J.Y."/>
            <person name="Ducrey E."/>
            <person name="Guay E.F."/>
            <person name="Raymond F."/>
            <person name="Corbeil J."/>
            <person name="Domingo M.-C."/>
            <person name="Roy P.H."/>
            <person name="Boissinot M."/>
            <person name="Tocheva E.I."/>
            <person name="Omar R.F."/>
        </authorList>
    </citation>
    <scope>NUCLEOTIDE SEQUENCE [LARGE SCALE GENOMIC DNA]</scope>
    <source>
        <strain evidence="4 6">CCRI-24246</strain>
    </source>
</reference>
<feature type="domain" description="YbaK/aminoacyl-tRNA synthetase-associated" evidence="2">
    <location>
        <begin position="29"/>
        <end position="155"/>
    </location>
</feature>
<keyword evidence="5" id="KW-1185">Reference proteome</keyword>
<dbReference type="CDD" id="cd04335">
    <property type="entry name" value="PrdX_deacylase"/>
    <property type="match status" value="1"/>
</dbReference>
<dbReference type="InterPro" id="IPR040285">
    <property type="entry name" value="ProX/PRXD1"/>
</dbReference>
<dbReference type="GO" id="GO:0004812">
    <property type="term" value="F:aminoacyl-tRNA ligase activity"/>
    <property type="evidence" value="ECO:0007669"/>
    <property type="project" value="UniProtKB-KW"/>
</dbReference>
<dbReference type="InterPro" id="IPR036754">
    <property type="entry name" value="YbaK/aa-tRNA-synt-asso_dom_sf"/>
</dbReference>
<dbReference type="Proteomes" id="UP000319424">
    <property type="component" value="Unassembled WGS sequence"/>
</dbReference>
<dbReference type="EMBL" id="MBEW02000019">
    <property type="protein sequence ID" value="RDY20852.1"/>
    <property type="molecule type" value="Genomic_DNA"/>
</dbReference>
<dbReference type="STRING" id="1871336.BBG48_08765"/>
<comment type="similarity">
    <text evidence="1">Belongs to the PRORSD1 family.</text>
</comment>
<keyword evidence="3" id="KW-0030">Aminoacyl-tRNA synthetase</keyword>
<name>A0A371IK26_9FIRM</name>
<sequence length="168" mass="19667">MEELTEKEKFEKIQQILNELNIETSIVEHEPAVTTELADKFIEGLEGVRTKSMFITNKKKKNFYLVILDDSKRLDMSKFQEIVGDKQLRLVSEELLHEKMKLQPGVVSPFGLLFNTDHDIKFYFDKDIAEQSIQTFHPNTNTKTMFIKTTDLFKFVEKIGYEVNIIDL</sequence>